<dbReference type="EMBL" id="SHKP01000007">
    <property type="protein sequence ID" value="RZT95057.1"/>
    <property type="molecule type" value="Genomic_DNA"/>
</dbReference>
<dbReference type="OrthoDB" id="9154761at2"/>
<feature type="signal peptide" evidence="2">
    <location>
        <begin position="1"/>
        <end position="19"/>
    </location>
</feature>
<evidence type="ECO:0000256" key="2">
    <source>
        <dbReference type="SAM" id="SignalP"/>
    </source>
</evidence>
<keyword evidence="2" id="KW-0732">Signal</keyword>
<sequence>MRRASLLAALLLAAAPAIAQKIYRCGPDASTYSQQPCADGKALDLSDPRSAAQRREAQKAATQNAKLADAMEREREQAERRIKPATAGSLSAEPEPPAQVAKAPKAAASKPTIYREPVKPKTSPQ</sequence>
<dbReference type="Proteomes" id="UP000293671">
    <property type="component" value="Unassembled WGS sequence"/>
</dbReference>
<feature type="region of interest" description="Disordered" evidence="1">
    <location>
        <begin position="29"/>
        <end position="125"/>
    </location>
</feature>
<keyword evidence="4" id="KW-1185">Reference proteome</keyword>
<evidence type="ECO:0000313" key="4">
    <source>
        <dbReference type="Proteomes" id="UP000293671"/>
    </source>
</evidence>
<evidence type="ECO:0008006" key="5">
    <source>
        <dbReference type="Google" id="ProtNLM"/>
    </source>
</evidence>
<reference evidence="3 4" key="1">
    <citation type="submission" date="2019-02" db="EMBL/GenBank/DDBJ databases">
        <title>Genomic Encyclopedia of Type Strains, Phase IV (KMG-IV): sequencing the most valuable type-strain genomes for metagenomic binning, comparative biology and taxonomic classification.</title>
        <authorList>
            <person name="Goeker M."/>
        </authorList>
    </citation>
    <scope>NUCLEOTIDE SEQUENCE [LARGE SCALE GENOMIC DNA]</scope>
    <source>
        <strain evidence="3 4">DSM 19570</strain>
    </source>
</reference>
<feature type="compositionally biased region" description="Basic and acidic residues" evidence="1">
    <location>
        <begin position="41"/>
        <end position="58"/>
    </location>
</feature>
<protein>
    <recommendedName>
        <fullName evidence="5">DUF4124 domain-containing protein</fullName>
    </recommendedName>
</protein>
<dbReference type="AlphaFoldDB" id="A0A4Q7VGD6"/>
<gene>
    <name evidence="3" type="ORF">EV670_2805</name>
</gene>
<feature type="compositionally biased region" description="Basic and acidic residues" evidence="1">
    <location>
        <begin position="69"/>
        <end position="82"/>
    </location>
</feature>
<dbReference type="RefSeq" id="WP_130433156.1">
    <property type="nucleotide sequence ID" value="NZ_SHKP01000007.1"/>
</dbReference>
<feature type="compositionally biased region" description="Low complexity" evidence="1">
    <location>
        <begin position="98"/>
        <end position="111"/>
    </location>
</feature>
<proteinExistence type="predicted"/>
<feature type="chain" id="PRO_5020261500" description="DUF4124 domain-containing protein" evidence="2">
    <location>
        <begin position="20"/>
        <end position="125"/>
    </location>
</feature>
<comment type="caution">
    <text evidence="3">The sequence shown here is derived from an EMBL/GenBank/DDBJ whole genome shotgun (WGS) entry which is preliminary data.</text>
</comment>
<organism evidence="3 4">
    <name type="scientific">Rivibacter subsaxonicus</name>
    <dbReference type="NCBI Taxonomy" id="457575"/>
    <lineage>
        <taxon>Bacteria</taxon>
        <taxon>Pseudomonadati</taxon>
        <taxon>Pseudomonadota</taxon>
        <taxon>Betaproteobacteria</taxon>
        <taxon>Burkholderiales</taxon>
        <taxon>Rivibacter</taxon>
    </lineage>
</organism>
<name>A0A4Q7VGD6_9BURK</name>
<evidence type="ECO:0000313" key="3">
    <source>
        <dbReference type="EMBL" id="RZT95057.1"/>
    </source>
</evidence>
<accession>A0A4Q7VGD6</accession>
<evidence type="ECO:0000256" key="1">
    <source>
        <dbReference type="SAM" id="MobiDB-lite"/>
    </source>
</evidence>